<comment type="subcellular location">
    <subcellularLocation>
        <location evidence="1">Secreted</location>
        <location evidence="1">Extracellular space</location>
        <location evidence="1">Extracellular matrix</location>
    </subcellularLocation>
    <subcellularLocation>
        <location evidence="14">Zona pellucida</location>
    </subcellularLocation>
    <subcellularLocation>
        <location evidence="14">Cell membrane</location>
        <topology evidence="14">Single-pass type I membrane protein</topology>
    </subcellularLocation>
</comment>
<dbReference type="SMART" id="SM00241">
    <property type="entry name" value="ZP"/>
    <property type="match status" value="1"/>
</dbReference>
<comment type="domain">
    <text evidence="14">The ZP domain is involved in the polymerization of the ZP proteins to form the zona pellucida.</text>
</comment>
<evidence type="ECO:0000313" key="16">
    <source>
        <dbReference type="Ensembl" id="ENSXCOP00000027326.1"/>
    </source>
</evidence>
<evidence type="ECO:0000313" key="17">
    <source>
        <dbReference type="Proteomes" id="UP000261380"/>
    </source>
</evidence>
<dbReference type="Proteomes" id="UP000261380">
    <property type="component" value="Unplaced"/>
</dbReference>
<dbReference type="Pfam" id="PF23344">
    <property type="entry name" value="ZP-N"/>
    <property type="match status" value="1"/>
</dbReference>
<dbReference type="GO" id="GO:2000344">
    <property type="term" value="P:positive regulation of acrosome reaction"/>
    <property type="evidence" value="ECO:0007669"/>
    <property type="project" value="UniProtKB-UniRule"/>
</dbReference>
<evidence type="ECO:0000256" key="1">
    <source>
        <dbReference type="ARBA" id="ARBA00004498"/>
    </source>
</evidence>
<evidence type="ECO:0000256" key="3">
    <source>
        <dbReference type="ARBA" id="ARBA00017980"/>
    </source>
</evidence>
<evidence type="ECO:0000256" key="8">
    <source>
        <dbReference type="ARBA" id="ARBA00022692"/>
    </source>
</evidence>
<keyword evidence="17" id="KW-1185">Reference proteome</keyword>
<comment type="similarity">
    <text evidence="2 14">Belongs to the ZP domain family. ZPC subfamily.</text>
</comment>
<dbReference type="GO" id="GO:0035804">
    <property type="term" value="F:structural constituent of egg coat"/>
    <property type="evidence" value="ECO:0007669"/>
    <property type="project" value="UniProtKB-UniRule"/>
</dbReference>
<keyword evidence="13" id="KW-0325">Glycoprotein</keyword>
<evidence type="ECO:0000256" key="5">
    <source>
        <dbReference type="ARBA" id="ARBA00022525"/>
    </source>
</evidence>
<evidence type="ECO:0000256" key="10">
    <source>
        <dbReference type="ARBA" id="ARBA00022989"/>
    </source>
</evidence>
<comment type="PTM">
    <text evidence="14">Proteolytically cleaved before the transmembrane segment to yield the secreted ectodomain incorporated in the zona pellucida.</text>
</comment>
<keyword evidence="7 14" id="KW-0165">Cleavage on pair of basic residues</keyword>
<dbReference type="InterPro" id="IPR001507">
    <property type="entry name" value="ZP_dom"/>
</dbReference>
<keyword evidence="8" id="KW-0812">Transmembrane</keyword>
<evidence type="ECO:0000256" key="4">
    <source>
        <dbReference type="ARBA" id="ARBA00022475"/>
    </source>
</evidence>
<dbReference type="InterPro" id="IPR048290">
    <property type="entry name" value="ZP_chr"/>
</dbReference>
<evidence type="ECO:0000256" key="9">
    <source>
        <dbReference type="ARBA" id="ARBA00022729"/>
    </source>
</evidence>
<dbReference type="PRINTS" id="PR00023">
    <property type="entry name" value="ZPELLUCIDA"/>
</dbReference>
<dbReference type="FunFam" id="2.60.40.4100:FF:000002">
    <property type="entry name" value="Zona pellucida sperm-binding protein 3"/>
    <property type="match status" value="1"/>
</dbReference>
<comment type="function">
    <text evidence="14">Component of the zona pellucida, an extracellular matrix surrounding oocytes which mediates sperm binding, induction of the acrosome reaction and prevents post-fertilization polyspermy. The zona pellucida is composed of 3 to 4 glycoproteins, ZP1, ZP2, ZP3, and ZP4. ZP3 is essential for sperm binding and zona matrix formation.</text>
</comment>
<dbReference type="PANTHER" id="PTHR11576">
    <property type="entry name" value="ZONA PELLUCIDA SPERM-BINDING PROTEIN 3"/>
    <property type="match status" value="1"/>
</dbReference>
<keyword evidence="6 14" id="KW-0272">Extracellular matrix</keyword>
<dbReference type="STRING" id="32473.ENSXCOP00000027326"/>
<dbReference type="FunFam" id="2.60.40.3210:FF:000001">
    <property type="entry name" value="Zona pellucida sperm-binding protein 3"/>
    <property type="match status" value="1"/>
</dbReference>
<dbReference type="Ensembl" id="ENSXCOT00000027659.1">
    <property type="protein sequence ID" value="ENSXCOP00000027326.1"/>
    <property type="gene ID" value="ENSXCOG00000020405.1"/>
</dbReference>
<dbReference type="InterPro" id="IPR055356">
    <property type="entry name" value="ZP-N"/>
</dbReference>
<dbReference type="GO" id="GO:0005886">
    <property type="term" value="C:plasma membrane"/>
    <property type="evidence" value="ECO:0007669"/>
    <property type="project" value="UniProtKB-SubCell"/>
</dbReference>
<sequence>MIIKLIAVCVVVLVSFGSFCDARPGKPLPQKQPSQQFQQQLQTFDKELTWKYPDDPQPDPKPNVPFEQRYPATVPAATVAVECREAIAHVEAKKDLFGIGQPINPNDLILGNCPPTGEDPVAQVLIYEVELHKCGSQLTTTDDALVYTYFLNYSPSNLGFTPIVRTTQAPVIVECHYPRKHNVSSLPLEPLWVPFSAVKMAEEFLYFTMKLMTDDWLSERPSYQYFLGDLIRIEVTVKQYFHVPLRVYVDRCVATLSPDATSSPNYAFLDNFGCLVDARITVCDSRFMARTEENKLQFQLEAFRFQNPDSGLIYITCHMKATSTAHPIDGQHRACSYIGGWREASGVDPACASCESGDVESYIAPRITFVNPLDISSDGGGGQQTPGDPIVPYYPPFSRKARDVTKPELLEWEGDVTLGPIPIMEKKL</sequence>
<proteinExistence type="inferred from homology"/>
<dbReference type="KEGG" id="xco:114151190"/>
<protein>
    <recommendedName>
        <fullName evidence="3 14">Zona pellucida sperm-binding protein 3</fullName>
    </recommendedName>
</protein>
<keyword evidence="4 14" id="KW-1003">Cell membrane</keyword>
<evidence type="ECO:0000256" key="13">
    <source>
        <dbReference type="ARBA" id="ARBA00023180"/>
    </source>
</evidence>
<reference evidence="16" key="2">
    <citation type="submission" date="2025-09" db="UniProtKB">
        <authorList>
            <consortium name="Ensembl"/>
        </authorList>
    </citation>
    <scope>IDENTIFICATION</scope>
</reference>
<evidence type="ECO:0000256" key="2">
    <source>
        <dbReference type="ARBA" id="ARBA00006735"/>
    </source>
</evidence>
<dbReference type="GeneID" id="114151190"/>
<keyword evidence="10" id="KW-1133">Transmembrane helix</keyword>
<dbReference type="GeneTree" id="ENSGT01030000234567"/>
<feature type="signal peptide" evidence="14">
    <location>
        <begin position="1"/>
        <end position="22"/>
    </location>
</feature>
<dbReference type="InterPro" id="IPR042235">
    <property type="entry name" value="ZP-C_dom"/>
</dbReference>
<evidence type="ECO:0000256" key="12">
    <source>
        <dbReference type="ARBA" id="ARBA00023157"/>
    </source>
</evidence>
<dbReference type="GO" id="GO:0035803">
    <property type="term" value="P:egg coat formation"/>
    <property type="evidence" value="ECO:0007669"/>
    <property type="project" value="UniProtKB-UniRule"/>
</dbReference>
<organism evidence="16 17">
    <name type="scientific">Xiphophorus couchianus</name>
    <name type="common">Monterrey platyfish</name>
    <dbReference type="NCBI Taxonomy" id="32473"/>
    <lineage>
        <taxon>Eukaryota</taxon>
        <taxon>Metazoa</taxon>
        <taxon>Chordata</taxon>
        <taxon>Craniata</taxon>
        <taxon>Vertebrata</taxon>
        <taxon>Euteleostomi</taxon>
        <taxon>Actinopterygii</taxon>
        <taxon>Neopterygii</taxon>
        <taxon>Teleostei</taxon>
        <taxon>Neoteleostei</taxon>
        <taxon>Acanthomorphata</taxon>
        <taxon>Ovalentaria</taxon>
        <taxon>Atherinomorphae</taxon>
        <taxon>Cyprinodontiformes</taxon>
        <taxon>Poeciliidae</taxon>
        <taxon>Poeciliinae</taxon>
        <taxon>Xiphophorus</taxon>
    </lineage>
</organism>
<dbReference type="GO" id="GO:0007339">
    <property type="term" value="P:binding of sperm to zona pellucida"/>
    <property type="evidence" value="ECO:0007669"/>
    <property type="project" value="UniProtKB-UniRule"/>
</dbReference>
<accession>A0A3B5MUW4</accession>
<dbReference type="PANTHER" id="PTHR11576:SF2">
    <property type="entry name" value="ZONA PELLUCIDA SPERM-BINDING PROTEIN 3"/>
    <property type="match status" value="1"/>
</dbReference>
<name>A0A3B5MUW4_9TELE</name>
<dbReference type="Gene3D" id="2.60.40.4100">
    <property type="entry name" value="Zona pellucida, ZP-C domain"/>
    <property type="match status" value="1"/>
</dbReference>
<dbReference type="InterPro" id="IPR055355">
    <property type="entry name" value="ZP-C"/>
</dbReference>
<dbReference type="Gene3D" id="2.60.40.3210">
    <property type="entry name" value="Zona pellucida, ZP-N domain"/>
    <property type="match status" value="1"/>
</dbReference>
<dbReference type="AlphaFoldDB" id="A0A3B5MUW4"/>
<dbReference type="GO" id="GO:0032190">
    <property type="term" value="F:acrosin binding"/>
    <property type="evidence" value="ECO:0007669"/>
    <property type="project" value="TreeGrafter"/>
</dbReference>
<evidence type="ECO:0000256" key="6">
    <source>
        <dbReference type="ARBA" id="ARBA00022530"/>
    </source>
</evidence>
<evidence type="ECO:0000256" key="11">
    <source>
        <dbReference type="ARBA" id="ARBA00023136"/>
    </source>
</evidence>
<evidence type="ECO:0000256" key="7">
    <source>
        <dbReference type="ARBA" id="ARBA00022685"/>
    </source>
</evidence>
<keyword evidence="12 14" id="KW-1015">Disulfide bond</keyword>
<keyword evidence="11" id="KW-0472">Membrane</keyword>
<keyword evidence="5 14" id="KW-0964">Secreted</keyword>
<feature type="domain" description="ZP" evidence="15">
    <location>
        <begin position="82"/>
        <end position="342"/>
    </location>
</feature>
<dbReference type="RefSeq" id="XP_027884040.1">
    <property type="nucleotide sequence ID" value="XM_028028239.1"/>
</dbReference>
<dbReference type="Pfam" id="PF00100">
    <property type="entry name" value="Zona_pellucida"/>
    <property type="match status" value="1"/>
</dbReference>
<keyword evidence="9 14" id="KW-0732">Signal</keyword>
<reference evidence="16" key="1">
    <citation type="submission" date="2025-08" db="UniProtKB">
        <authorList>
            <consortium name="Ensembl"/>
        </authorList>
    </citation>
    <scope>IDENTIFICATION</scope>
</reference>
<evidence type="ECO:0000256" key="14">
    <source>
        <dbReference type="RuleBase" id="RU367066"/>
    </source>
</evidence>
<feature type="chain" id="PRO_5025718102" description="Zona pellucida sperm-binding protein 3" evidence="14">
    <location>
        <begin position="23"/>
        <end position="428"/>
    </location>
</feature>
<evidence type="ECO:0000259" key="15">
    <source>
        <dbReference type="PROSITE" id="PS51034"/>
    </source>
</evidence>
<dbReference type="PROSITE" id="PS51034">
    <property type="entry name" value="ZP_2"/>
    <property type="match status" value="1"/>
</dbReference>
<dbReference type="GO" id="GO:0035805">
    <property type="term" value="C:egg coat"/>
    <property type="evidence" value="ECO:0007669"/>
    <property type="project" value="UniProtKB-SubCell"/>
</dbReference>